<feature type="region of interest" description="Disordered" evidence="1">
    <location>
        <begin position="93"/>
        <end position="128"/>
    </location>
</feature>
<dbReference type="EMBL" id="JANPWB010000007">
    <property type="protein sequence ID" value="KAJ1172500.1"/>
    <property type="molecule type" value="Genomic_DNA"/>
</dbReference>
<accession>A0AAV7T8I2</accession>
<feature type="region of interest" description="Disordered" evidence="1">
    <location>
        <begin position="18"/>
        <end position="52"/>
    </location>
</feature>
<sequence>MGLAERCRSMVIGAFRRGAPGHGSQCEWRPLLLSPPPPPSRPERRRLALSSSACRRVGAPAAELRTGNAKEFAKSSGNTRCPTLNWRQNVGGISGARRQASPGASVGEPRCIGKYLPGPGGDAQETEG</sequence>
<protein>
    <submittedName>
        <fullName evidence="2">Uncharacterized protein</fullName>
    </submittedName>
</protein>
<reference evidence="2" key="1">
    <citation type="journal article" date="2022" name="bioRxiv">
        <title>Sequencing and chromosome-scale assembly of the giantPleurodeles waltlgenome.</title>
        <authorList>
            <person name="Brown T."/>
            <person name="Elewa A."/>
            <person name="Iarovenko S."/>
            <person name="Subramanian E."/>
            <person name="Araus A.J."/>
            <person name="Petzold A."/>
            <person name="Susuki M."/>
            <person name="Suzuki K.-i.T."/>
            <person name="Hayashi T."/>
            <person name="Toyoda A."/>
            <person name="Oliveira C."/>
            <person name="Osipova E."/>
            <person name="Leigh N.D."/>
            <person name="Simon A."/>
            <person name="Yun M.H."/>
        </authorList>
    </citation>
    <scope>NUCLEOTIDE SEQUENCE</scope>
    <source>
        <strain evidence="2">20211129_DDA</strain>
        <tissue evidence="2">Liver</tissue>
    </source>
</reference>
<gene>
    <name evidence="2" type="ORF">NDU88_004346</name>
</gene>
<dbReference type="Proteomes" id="UP001066276">
    <property type="component" value="Chromosome 4_1"/>
</dbReference>
<keyword evidence="3" id="KW-1185">Reference proteome</keyword>
<comment type="caution">
    <text evidence="2">The sequence shown here is derived from an EMBL/GenBank/DDBJ whole genome shotgun (WGS) entry which is preliminary data.</text>
</comment>
<evidence type="ECO:0000313" key="2">
    <source>
        <dbReference type="EMBL" id="KAJ1172500.1"/>
    </source>
</evidence>
<proteinExistence type="predicted"/>
<dbReference type="AlphaFoldDB" id="A0AAV7T8I2"/>
<evidence type="ECO:0000313" key="3">
    <source>
        <dbReference type="Proteomes" id="UP001066276"/>
    </source>
</evidence>
<organism evidence="2 3">
    <name type="scientific">Pleurodeles waltl</name>
    <name type="common">Iberian ribbed newt</name>
    <dbReference type="NCBI Taxonomy" id="8319"/>
    <lineage>
        <taxon>Eukaryota</taxon>
        <taxon>Metazoa</taxon>
        <taxon>Chordata</taxon>
        <taxon>Craniata</taxon>
        <taxon>Vertebrata</taxon>
        <taxon>Euteleostomi</taxon>
        <taxon>Amphibia</taxon>
        <taxon>Batrachia</taxon>
        <taxon>Caudata</taxon>
        <taxon>Salamandroidea</taxon>
        <taxon>Salamandridae</taxon>
        <taxon>Pleurodelinae</taxon>
        <taxon>Pleurodeles</taxon>
    </lineage>
</organism>
<name>A0AAV7T8I2_PLEWA</name>
<evidence type="ECO:0000256" key="1">
    <source>
        <dbReference type="SAM" id="MobiDB-lite"/>
    </source>
</evidence>